<dbReference type="GO" id="GO:0043161">
    <property type="term" value="P:proteasome-mediated ubiquitin-dependent protein catabolic process"/>
    <property type="evidence" value="ECO:0007669"/>
    <property type="project" value="TreeGrafter"/>
</dbReference>
<dbReference type="PROSITE" id="PS50082">
    <property type="entry name" value="WD_REPEATS_2"/>
    <property type="match status" value="1"/>
</dbReference>
<evidence type="ECO:0000256" key="1">
    <source>
        <dbReference type="PROSITE-ProRule" id="PRU00221"/>
    </source>
</evidence>
<evidence type="ECO:0000313" key="3">
    <source>
        <dbReference type="WBParaSite" id="sdigi.contig50.g2996.t1"/>
    </source>
</evidence>
<dbReference type="InterPro" id="IPR051859">
    <property type="entry name" value="DCAF"/>
</dbReference>
<sequence>MASSSRSEAARDLPLWTAIGSGTSFSKMALPTFLKRREIGKRERLMCYREWPVPNINGSFTFTEKANLVNRFLPNRQIVIQRLPYEIFCCQYLPDGRLISSSRDNTLRFFYRQHTDYKLCYEYNYENDVASRGKWFHEIVISNSDQLTCPVDDGYVYCYSLRDSGLELLWSKRYEALATPRHQQRSALFPHLRYTVDDRRFILGCTGGYVIISDSENHNAIDSFKAHRDDPVNVYCFKTNPNIYCTSGIDGLCKVWDMRAERRTSSSGMRNPVGVFSGHYCPITFADGDFTDRYFLSVAGDETIKIWDFRRFSEKSAKLAGGFESVAFPPSSSGDTSVMTFQGYAEFQNIVRAYFSPERTGNRYVYTGRSQGAVHVLDVFTSDTMLILRGHRSMVYDCCWHPYDAEIKDGIMARWQNVDTTYFDRSKY</sequence>
<evidence type="ECO:0000313" key="2">
    <source>
        <dbReference type="Proteomes" id="UP000887581"/>
    </source>
</evidence>
<dbReference type="InterPro" id="IPR015943">
    <property type="entry name" value="WD40/YVTN_repeat-like_dom_sf"/>
</dbReference>
<dbReference type="GO" id="GO:0080008">
    <property type="term" value="C:Cul4-RING E3 ubiquitin ligase complex"/>
    <property type="evidence" value="ECO:0007669"/>
    <property type="project" value="TreeGrafter"/>
</dbReference>
<keyword evidence="1" id="KW-0853">WD repeat</keyword>
<dbReference type="AlphaFoldDB" id="A0A915Q2Z3"/>
<proteinExistence type="predicted"/>
<organism evidence="2 3">
    <name type="scientific">Setaria digitata</name>
    <dbReference type="NCBI Taxonomy" id="48799"/>
    <lineage>
        <taxon>Eukaryota</taxon>
        <taxon>Metazoa</taxon>
        <taxon>Ecdysozoa</taxon>
        <taxon>Nematoda</taxon>
        <taxon>Chromadorea</taxon>
        <taxon>Rhabditida</taxon>
        <taxon>Spirurina</taxon>
        <taxon>Spiruromorpha</taxon>
        <taxon>Filarioidea</taxon>
        <taxon>Setariidae</taxon>
        <taxon>Setaria</taxon>
    </lineage>
</organism>
<dbReference type="Pfam" id="PF00400">
    <property type="entry name" value="WD40"/>
    <property type="match status" value="3"/>
</dbReference>
<dbReference type="Gene3D" id="2.130.10.10">
    <property type="entry name" value="YVTN repeat-like/Quinoprotein amine dehydrogenase"/>
    <property type="match status" value="2"/>
</dbReference>
<name>A0A915Q2Z3_9BILA</name>
<reference evidence="3" key="1">
    <citation type="submission" date="2022-11" db="UniProtKB">
        <authorList>
            <consortium name="WormBaseParasite"/>
        </authorList>
    </citation>
    <scope>IDENTIFICATION</scope>
</reference>
<dbReference type="Proteomes" id="UP000887581">
    <property type="component" value="Unplaced"/>
</dbReference>
<dbReference type="WBParaSite" id="sdigi.contig50.g2996.t1">
    <property type="protein sequence ID" value="sdigi.contig50.g2996.t1"/>
    <property type="gene ID" value="sdigi.contig50.g2996"/>
</dbReference>
<dbReference type="InterPro" id="IPR036322">
    <property type="entry name" value="WD40_repeat_dom_sf"/>
</dbReference>
<keyword evidence="2" id="KW-1185">Reference proteome</keyword>
<dbReference type="SUPFAM" id="SSF50978">
    <property type="entry name" value="WD40 repeat-like"/>
    <property type="match status" value="1"/>
</dbReference>
<dbReference type="SMART" id="SM00320">
    <property type="entry name" value="WD40"/>
    <property type="match status" value="4"/>
</dbReference>
<protein>
    <submittedName>
        <fullName evidence="3">Uncharacterized protein</fullName>
    </submittedName>
</protein>
<dbReference type="PANTHER" id="PTHR19847">
    <property type="entry name" value="DDB1- AND CUL4-ASSOCIATED FACTOR 11"/>
    <property type="match status" value="1"/>
</dbReference>
<feature type="repeat" description="WD" evidence="1">
    <location>
        <begin position="276"/>
        <end position="317"/>
    </location>
</feature>
<dbReference type="InterPro" id="IPR001680">
    <property type="entry name" value="WD40_rpt"/>
</dbReference>
<accession>A0A915Q2Z3</accession>
<dbReference type="PANTHER" id="PTHR19847:SF7">
    <property type="entry name" value="DDB1- AND CUL4-ASSOCIATED FACTOR 11"/>
    <property type="match status" value="1"/>
</dbReference>